<proteinExistence type="predicted"/>
<keyword evidence="1 2" id="KW-0732">Signal</keyword>
<keyword evidence="5" id="KW-1185">Reference proteome</keyword>
<name>A0A5J5KWX5_9MICC</name>
<dbReference type="InterPro" id="IPR001638">
    <property type="entry name" value="Solute-binding_3/MltF_N"/>
</dbReference>
<reference evidence="4 5" key="1">
    <citation type="submission" date="2019-05" db="EMBL/GenBank/DDBJ databases">
        <title>Kocuria coralli sp. nov., a novel actinobacterium isolated from coral reef seawater.</title>
        <authorList>
            <person name="Li J."/>
        </authorList>
    </citation>
    <scope>NUCLEOTIDE SEQUENCE [LARGE SCALE GENOMIC DNA]</scope>
    <source>
        <strain evidence="4 5">SCSIO 13007</strain>
    </source>
</reference>
<dbReference type="CDD" id="cd13530">
    <property type="entry name" value="PBP2_peptides_like"/>
    <property type="match status" value="1"/>
</dbReference>
<dbReference type="PANTHER" id="PTHR35936:SF17">
    <property type="entry name" value="ARGININE-BINDING EXTRACELLULAR PROTEIN ARTP"/>
    <property type="match status" value="1"/>
</dbReference>
<dbReference type="OrthoDB" id="8454826at2"/>
<dbReference type="SMART" id="SM00062">
    <property type="entry name" value="PBPb"/>
    <property type="match status" value="1"/>
</dbReference>
<dbReference type="PANTHER" id="PTHR35936">
    <property type="entry name" value="MEMBRANE-BOUND LYTIC MUREIN TRANSGLYCOSYLASE F"/>
    <property type="match status" value="1"/>
</dbReference>
<feature type="domain" description="Solute-binding protein family 3/N-terminal" evidence="3">
    <location>
        <begin position="65"/>
        <end position="280"/>
    </location>
</feature>
<feature type="chain" id="PRO_5038393733" evidence="2">
    <location>
        <begin position="18"/>
        <end position="293"/>
    </location>
</feature>
<dbReference type="Gene3D" id="3.40.190.10">
    <property type="entry name" value="Periplasmic binding protein-like II"/>
    <property type="match status" value="2"/>
</dbReference>
<feature type="signal peptide" evidence="2">
    <location>
        <begin position="1"/>
        <end position="17"/>
    </location>
</feature>
<dbReference type="AlphaFoldDB" id="A0A5J5KWX5"/>
<accession>A0A5J5KWX5</accession>
<dbReference type="SUPFAM" id="SSF53850">
    <property type="entry name" value="Periplasmic binding protein-like II"/>
    <property type="match status" value="1"/>
</dbReference>
<dbReference type="EMBL" id="SZWF01000008">
    <property type="protein sequence ID" value="KAA9394183.1"/>
    <property type="molecule type" value="Genomic_DNA"/>
</dbReference>
<evidence type="ECO:0000313" key="5">
    <source>
        <dbReference type="Proteomes" id="UP000325957"/>
    </source>
</evidence>
<evidence type="ECO:0000256" key="1">
    <source>
        <dbReference type="ARBA" id="ARBA00022729"/>
    </source>
</evidence>
<dbReference type="PROSITE" id="PS51257">
    <property type="entry name" value="PROKAR_LIPOPROTEIN"/>
    <property type="match status" value="1"/>
</dbReference>
<protein>
    <submittedName>
        <fullName evidence="4">Amino acid ABC transporter substrate-binding protein</fullName>
    </submittedName>
</protein>
<dbReference type="Proteomes" id="UP000325957">
    <property type="component" value="Unassembled WGS sequence"/>
</dbReference>
<gene>
    <name evidence="4" type="ORF">FCK90_07975</name>
</gene>
<evidence type="ECO:0000256" key="2">
    <source>
        <dbReference type="SAM" id="SignalP"/>
    </source>
</evidence>
<evidence type="ECO:0000259" key="3">
    <source>
        <dbReference type="SMART" id="SM00062"/>
    </source>
</evidence>
<sequence length="293" mass="30999">MFRRTMAGLATAVLATAALVACSNYDSDSVAEDCVPEHEFATDTDGILKVSTYSLPPYSEVLDRELSVDGTAFTVGGTLTGVDGDILADFAATECLEIEVHSTAAGAVLSTVQAGGADVGAGNWYRTTERAEILDLTEPIYADQVAIISPDGVSDFAQLQDKRVGTVVGYQYVADLRDYFADGLVLYNSPLTMFRALEDGDIDAAVDTVGVGREFTKENDLVVEAAEPFDQVSASLEPGQSAFVVQQGDDDLLAALNATVDRLRESGRLAEILEENGLDPSAAEPGEPRLIDG</sequence>
<organism evidence="4 5">
    <name type="scientific">Kocuria coralli</name>
    <dbReference type="NCBI Taxonomy" id="1461025"/>
    <lineage>
        <taxon>Bacteria</taxon>
        <taxon>Bacillati</taxon>
        <taxon>Actinomycetota</taxon>
        <taxon>Actinomycetes</taxon>
        <taxon>Micrococcales</taxon>
        <taxon>Micrococcaceae</taxon>
        <taxon>Kocuria</taxon>
    </lineage>
</organism>
<dbReference type="Pfam" id="PF00497">
    <property type="entry name" value="SBP_bac_3"/>
    <property type="match status" value="1"/>
</dbReference>
<dbReference type="RefSeq" id="WP_158033785.1">
    <property type="nucleotide sequence ID" value="NZ_ML708617.1"/>
</dbReference>
<comment type="caution">
    <text evidence="4">The sequence shown here is derived from an EMBL/GenBank/DDBJ whole genome shotgun (WGS) entry which is preliminary data.</text>
</comment>
<evidence type="ECO:0000313" key="4">
    <source>
        <dbReference type="EMBL" id="KAA9394183.1"/>
    </source>
</evidence>